<dbReference type="Proteomes" id="UP001156627">
    <property type="component" value="Unassembled WGS sequence"/>
</dbReference>
<dbReference type="InterPro" id="IPR021102">
    <property type="entry name" value="PNGase_A"/>
</dbReference>
<accession>A0ABQ5XBT4</accession>
<keyword evidence="4" id="KW-1185">Reference proteome</keyword>
<feature type="signal peptide" evidence="1">
    <location>
        <begin position="1"/>
        <end position="27"/>
    </location>
</feature>
<dbReference type="InterPro" id="IPR056948">
    <property type="entry name" value="PNGaseA_N"/>
</dbReference>
<dbReference type="EMBL" id="BSOA01000028">
    <property type="protein sequence ID" value="GLQ89103.1"/>
    <property type="molecule type" value="Genomic_DNA"/>
</dbReference>
<sequence length="611" mass="66072">MPLARRLAATAPFIVTFVFCSIEPVSAGTIASIDPHVPGAVGQPCVVELLHNRNWPQQFVDLPVDPTVTYTPPAACPPPWSKVILKLHVQANRRSVVDSLGMDLANVRLFHGAVPLFNGASNWTIERDLTDYSALFKAPQTGLIWSAQQGEANDNVDSFAFQGSASLTFYRSSAATPAPKVPDAVIPVNEVGPLDLPHNIVRAYLDVESDYVYGLPDPDGDSSPLWYTCFSNDANPFYTFLTNPFAPGSSPDVHIFPPNQGCNGGNFQELQVNVDNTPAGIAPAFPDVIADLNWIIPNSADQPITTLEMLNFKPYRVDLTPFAGVLSAPGSHSISISTLATDTNGAGGATLLAYLDPNSSQVSGAVTLNTLATGNGAPTDVDTIHQTSSDSIEGTITTQQHRDFEIRGFVSSSQGIVNSRVHQTSNFNSTQFFDVIAPPLPLNVPVNQYYHQTVWMNNTVQEVSSRTIGSTLLSWDRINVQYPLQWAYADTVQSDNLGDTEGDSLLHSNVRVTQGRVIDSDHYLPGKGHFITHLTSGFQSARAEGTNPPNPLWESSTTRDYSDNFGSCYHGSMQSANGVITSHILGAGCPNNHNWVIWFAHPDGSPDGLDW</sequence>
<evidence type="ECO:0000259" key="2">
    <source>
        <dbReference type="Pfam" id="PF12222"/>
    </source>
</evidence>
<evidence type="ECO:0000256" key="1">
    <source>
        <dbReference type="SAM" id="SignalP"/>
    </source>
</evidence>
<name>A0ABQ5XBT4_9GAMM</name>
<evidence type="ECO:0000313" key="3">
    <source>
        <dbReference type="EMBL" id="GLQ89103.1"/>
    </source>
</evidence>
<keyword evidence="1" id="KW-0732">Signal</keyword>
<dbReference type="Pfam" id="PF12222">
    <property type="entry name" value="PNGaseA"/>
    <property type="match status" value="1"/>
</dbReference>
<reference evidence="4" key="1">
    <citation type="journal article" date="2019" name="Int. J. Syst. Evol. Microbiol.">
        <title>The Global Catalogue of Microorganisms (GCM) 10K type strain sequencing project: providing services to taxonomists for standard genome sequencing and annotation.</title>
        <authorList>
            <consortium name="The Broad Institute Genomics Platform"/>
            <consortium name="The Broad Institute Genome Sequencing Center for Infectious Disease"/>
            <person name="Wu L."/>
            <person name="Ma J."/>
        </authorList>
    </citation>
    <scope>NUCLEOTIDE SEQUENCE [LARGE SCALE GENOMIC DNA]</scope>
    <source>
        <strain evidence="4">NBRC 111981</strain>
    </source>
</reference>
<evidence type="ECO:0000313" key="4">
    <source>
        <dbReference type="Proteomes" id="UP001156627"/>
    </source>
</evidence>
<proteinExistence type="predicted"/>
<feature type="chain" id="PRO_5045281142" description="Peptide N-acetyl-beta-D-glucosaminyl asparaginase amidase A N-terminal domain-containing protein" evidence="1">
    <location>
        <begin position="28"/>
        <end position="611"/>
    </location>
</feature>
<organism evidence="3 4">
    <name type="scientific">Dyella flagellata</name>
    <dbReference type="NCBI Taxonomy" id="1867833"/>
    <lineage>
        <taxon>Bacteria</taxon>
        <taxon>Pseudomonadati</taxon>
        <taxon>Pseudomonadota</taxon>
        <taxon>Gammaproteobacteria</taxon>
        <taxon>Lysobacterales</taxon>
        <taxon>Rhodanobacteraceae</taxon>
        <taxon>Dyella</taxon>
    </lineage>
</organism>
<gene>
    <name evidence="3" type="ORF">GCM10007898_26750</name>
</gene>
<comment type="caution">
    <text evidence="3">The sequence shown here is derived from an EMBL/GenBank/DDBJ whole genome shotgun (WGS) entry which is preliminary data.</text>
</comment>
<feature type="domain" description="Peptide N-acetyl-beta-D-glucosaminyl asparaginase amidase A N-terminal" evidence="2">
    <location>
        <begin position="67"/>
        <end position="343"/>
    </location>
</feature>
<dbReference type="PANTHER" id="PTHR31104">
    <property type="entry name" value="PEPTIDE-N4-(N-ACETYL-BETA-GLUCOSAMINYL)ASPARAGINE AMIDASE A PROTEIN"/>
    <property type="match status" value="1"/>
</dbReference>
<protein>
    <recommendedName>
        <fullName evidence="2">Peptide N-acetyl-beta-D-glucosaminyl asparaginase amidase A N-terminal domain-containing protein</fullName>
    </recommendedName>
</protein>